<evidence type="ECO:0000313" key="4">
    <source>
        <dbReference type="Proteomes" id="UP000050501"/>
    </source>
</evidence>
<dbReference type="Pfam" id="PF01725">
    <property type="entry name" value="Ham1p_like"/>
    <property type="match status" value="1"/>
</dbReference>
<dbReference type="PANTHER" id="PTHR11067">
    <property type="entry name" value="INOSINE TRIPHOSPHATE PYROPHOSPHATASE/HAM1 PROTEIN"/>
    <property type="match status" value="1"/>
</dbReference>
<dbReference type="PATRIC" id="fig|229921.5.peg.2501"/>
<dbReference type="GO" id="GO:0005829">
    <property type="term" value="C:cytosol"/>
    <property type="evidence" value="ECO:0007669"/>
    <property type="project" value="TreeGrafter"/>
</dbReference>
<comment type="similarity">
    <text evidence="1">Belongs to the HAM1 NTPase family.</text>
</comment>
<comment type="caution">
    <text evidence="3">The sequence shown here is derived from an EMBL/GenBank/DDBJ whole genome shotgun (WGS) entry which is preliminary data.</text>
</comment>
<accession>A0A0P6YLX3</accession>
<dbReference type="InterPro" id="IPR002637">
    <property type="entry name" value="RdgB/HAM1"/>
</dbReference>
<dbReference type="Proteomes" id="UP000050501">
    <property type="component" value="Unassembled WGS sequence"/>
</dbReference>
<protein>
    <submittedName>
        <fullName evidence="3">Uncharacterized protein</fullName>
    </submittedName>
</protein>
<evidence type="ECO:0000256" key="1">
    <source>
        <dbReference type="ARBA" id="ARBA00008023"/>
    </source>
</evidence>
<name>A0A0P6YLX3_9CHLR</name>
<dbReference type="GO" id="GO:0009143">
    <property type="term" value="P:nucleoside triphosphate catabolic process"/>
    <property type="evidence" value="ECO:0007669"/>
    <property type="project" value="InterPro"/>
</dbReference>
<dbReference type="InterPro" id="IPR029001">
    <property type="entry name" value="ITPase-like_fam"/>
</dbReference>
<dbReference type="GO" id="GO:0047429">
    <property type="term" value="F:nucleoside triphosphate diphosphatase activity"/>
    <property type="evidence" value="ECO:0007669"/>
    <property type="project" value="InterPro"/>
</dbReference>
<keyword evidence="4" id="KW-1185">Reference proteome</keyword>
<dbReference type="AlphaFoldDB" id="A0A0P6YLX3"/>
<dbReference type="STRING" id="229921.ADN01_01695"/>
<proteinExistence type="inferred from homology"/>
<dbReference type="SUPFAM" id="SSF52972">
    <property type="entry name" value="ITPase-like"/>
    <property type="match status" value="1"/>
</dbReference>
<dbReference type="RefSeq" id="WP_062417334.1">
    <property type="nucleotide sequence ID" value="NZ_DF967974.1"/>
</dbReference>
<keyword evidence="2" id="KW-0378">Hydrolase</keyword>
<reference evidence="3 4" key="1">
    <citation type="submission" date="2015-07" db="EMBL/GenBank/DDBJ databases">
        <title>Genome sequence of Levilinea saccharolytica DSM 16555.</title>
        <authorList>
            <person name="Hemp J."/>
            <person name="Ward L.M."/>
            <person name="Pace L.A."/>
            <person name="Fischer W.W."/>
        </authorList>
    </citation>
    <scope>NUCLEOTIDE SEQUENCE [LARGE SCALE GENOMIC DNA]</scope>
    <source>
        <strain evidence="3 4">KIBI-1</strain>
    </source>
</reference>
<gene>
    <name evidence="3" type="ORF">ADN01_01695</name>
</gene>
<evidence type="ECO:0000313" key="3">
    <source>
        <dbReference type="EMBL" id="KPL91105.1"/>
    </source>
</evidence>
<dbReference type="Gene3D" id="3.90.950.10">
    <property type="match status" value="1"/>
</dbReference>
<sequence length="221" mass="23474">MPLPLLIGSNNPGKLSEIHDLLTDLLPQVHWQRGETLFLPQDLGLDLDVVEDGDTYAENAARKALAFCQQSAMITLADDSGLEVAALGGAPGLHSARFAPPDLPAGQPLTSPIRRAYLLQRLAELSAPRPWAARFVCTVALALPPAHPGADIALSYHVGCCPGEIIPEERGEGGFGYDPIFLLPEEGLTMAEISAARKNQLSHRALAVRAALPALRTALGL</sequence>
<dbReference type="EMBL" id="LGCM01000007">
    <property type="protein sequence ID" value="KPL91105.1"/>
    <property type="molecule type" value="Genomic_DNA"/>
</dbReference>
<organism evidence="3 4">
    <name type="scientific">Levilinea saccharolytica</name>
    <dbReference type="NCBI Taxonomy" id="229921"/>
    <lineage>
        <taxon>Bacteria</taxon>
        <taxon>Bacillati</taxon>
        <taxon>Chloroflexota</taxon>
        <taxon>Anaerolineae</taxon>
        <taxon>Anaerolineales</taxon>
        <taxon>Anaerolineaceae</taxon>
        <taxon>Levilinea</taxon>
    </lineage>
</organism>
<dbReference type="OrthoDB" id="9807456at2"/>
<dbReference type="CDD" id="cd00515">
    <property type="entry name" value="HAM1"/>
    <property type="match status" value="1"/>
</dbReference>
<dbReference type="PANTHER" id="PTHR11067:SF9">
    <property type="entry name" value="INOSINE TRIPHOSPHATE PYROPHOSPHATASE"/>
    <property type="match status" value="1"/>
</dbReference>
<evidence type="ECO:0000256" key="2">
    <source>
        <dbReference type="ARBA" id="ARBA00022801"/>
    </source>
</evidence>